<reference evidence="5" key="1">
    <citation type="submission" date="2016-10" db="EMBL/GenBank/DDBJ databases">
        <authorList>
            <person name="Varghese N."/>
            <person name="Submissions S."/>
        </authorList>
    </citation>
    <scope>NUCLEOTIDE SEQUENCE [LARGE SCALE GENOMIC DNA]</scope>
    <source>
        <strain evidence="5">DSM 11578</strain>
    </source>
</reference>
<keyword evidence="2" id="KW-0239">DNA-directed DNA polymerase</keyword>
<dbReference type="InterPro" id="IPR050238">
    <property type="entry name" value="DNA_Rep/Repair_Clamp_Loader"/>
</dbReference>
<dbReference type="PANTHER" id="PTHR11669">
    <property type="entry name" value="REPLICATION FACTOR C / DNA POLYMERASE III GAMMA-TAU SUBUNIT"/>
    <property type="match status" value="1"/>
</dbReference>
<gene>
    <name evidence="4" type="ORF">SAMN04488079_10974</name>
</gene>
<dbReference type="GO" id="GO:0009360">
    <property type="term" value="C:DNA polymerase III complex"/>
    <property type="evidence" value="ECO:0007669"/>
    <property type="project" value="TreeGrafter"/>
</dbReference>
<sequence length="322" mass="36209">MTVSLYPWHQTPWQHIVSLYQAKRIPHAILIHGIDGLDNNLLAGKLTKSLLCLSPTEDFESCGTCHSCQLYAAESHPDHSVVEPEETGKQIKVDQIRQLKDVQSLMAKISPAKTVIIKYADQMNTNAFNSLLKLLEEPQENTTLILVAASMRKLPITIKSRCQTISVSTPERTIAIDWLKQHSDWSEQDLTLLLNLAHGAPLAALEIGQEGIEQSKSVFSGMAALMRCKANPVQLSAQWQSFDLMSVLHQLQAMIQTKLLSILDKQEEPEPSLIKHYWGISDCIIHTMKLLSSQNNLNKTLLMEDLMVTIMQHASQIQHHQQ</sequence>
<name>A0A1I3Z1S1_9GAMM</name>
<dbReference type="EMBL" id="FOSH01000009">
    <property type="protein sequence ID" value="SFK37426.1"/>
    <property type="molecule type" value="Genomic_DNA"/>
</dbReference>
<protein>
    <recommendedName>
        <fullName evidence="1">DNA-directed DNA polymerase</fullName>
        <ecNumber evidence="1">2.7.7.7</ecNumber>
    </recommendedName>
</protein>
<dbReference type="GO" id="GO:0003887">
    <property type="term" value="F:DNA-directed DNA polymerase activity"/>
    <property type="evidence" value="ECO:0007669"/>
    <property type="project" value="UniProtKB-KW"/>
</dbReference>
<keyword evidence="2" id="KW-0808">Transferase</keyword>
<dbReference type="STRING" id="45496.SAMN04488079_10974"/>
<organism evidence="4 5">
    <name type="scientific">Methylophaga sulfidovorans</name>
    <dbReference type="NCBI Taxonomy" id="45496"/>
    <lineage>
        <taxon>Bacteria</taxon>
        <taxon>Pseudomonadati</taxon>
        <taxon>Pseudomonadota</taxon>
        <taxon>Gammaproteobacteria</taxon>
        <taxon>Thiotrichales</taxon>
        <taxon>Piscirickettsiaceae</taxon>
        <taxon>Methylophaga</taxon>
    </lineage>
</organism>
<dbReference type="InterPro" id="IPR027417">
    <property type="entry name" value="P-loop_NTPase"/>
</dbReference>
<comment type="catalytic activity">
    <reaction evidence="3">
        <text>DNA(n) + a 2'-deoxyribonucleoside 5'-triphosphate = DNA(n+1) + diphosphate</text>
        <dbReference type="Rhea" id="RHEA:22508"/>
        <dbReference type="Rhea" id="RHEA-COMP:17339"/>
        <dbReference type="Rhea" id="RHEA-COMP:17340"/>
        <dbReference type="ChEBI" id="CHEBI:33019"/>
        <dbReference type="ChEBI" id="CHEBI:61560"/>
        <dbReference type="ChEBI" id="CHEBI:173112"/>
        <dbReference type="EC" id="2.7.7.7"/>
    </reaction>
</comment>
<keyword evidence="5" id="KW-1185">Reference proteome</keyword>
<dbReference type="Proteomes" id="UP000198924">
    <property type="component" value="Unassembled WGS sequence"/>
</dbReference>
<evidence type="ECO:0000313" key="5">
    <source>
        <dbReference type="Proteomes" id="UP000198924"/>
    </source>
</evidence>
<dbReference type="EC" id="2.7.7.7" evidence="1"/>
<dbReference type="OrthoDB" id="9811073at2"/>
<evidence type="ECO:0000256" key="2">
    <source>
        <dbReference type="ARBA" id="ARBA00022932"/>
    </source>
</evidence>
<evidence type="ECO:0000256" key="3">
    <source>
        <dbReference type="ARBA" id="ARBA00049244"/>
    </source>
</evidence>
<dbReference type="GO" id="GO:0006261">
    <property type="term" value="P:DNA-templated DNA replication"/>
    <property type="evidence" value="ECO:0007669"/>
    <property type="project" value="TreeGrafter"/>
</dbReference>
<dbReference type="AlphaFoldDB" id="A0A1I3Z1S1"/>
<evidence type="ECO:0000256" key="1">
    <source>
        <dbReference type="ARBA" id="ARBA00012417"/>
    </source>
</evidence>
<keyword evidence="2" id="KW-0548">Nucleotidyltransferase</keyword>
<dbReference type="PANTHER" id="PTHR11669:SF8">
    <property type="entry name" value="DNA POLYMERASE III SUBUNIT DELTA"/>
    <property type="match status" value="1"/>
</dbReference>
<dbReference type="Pfam" id="PF13177">
    <property type="entry name" value="DNA_pol3_delta2"/>
    <property type="match status" value="1"/>
</dbReference>
<dbReference type="Gene3D" id="3.40.50.300">
    <property type="entry name" value="P-loop containing nucleotide triphosphate hydrolases"/>
    <property type="match status" value="1"/>
</dbReference>
<dbReference type="SUPFAM" id="SSF52540">
    <property type="entry name" value="P-loop containing nucleoside triphosphate hydrolases"/>
    <property type="match status" value="1"/>
</dbReference>
<accession>A0A1I3Z1S1</accession>
<dbReference type="RefSeq" id="WP_091713762.1">
    <property type="nucleotide sequence ID" value="NZ_FOSH01000009.1"/>
</dbReference>
<proteinExistence type="predicted"/>
<evidence type="ECO:0000313" key="4">
    <source>
        <dbReference type="EMBL" id="SFK37426.1"/>
    </source>
</evidence>